<evidence type="ECO:0000256" key="1">
    <source>
        <dbReference type="ARBA" id="ARBA00004123"/>
    </source>
</evidence>
<evidence type="ECO:0000313" key="26">
    <source>
        <dbReference type="Ensembl" id="ENSSTUP00000071035.1"/>
    </source>
</evidence>
<dbReference type="FunFam" id="1.20.1270.60:FF:000013">
    <property type="entry name" value="Amphiphysin isoform 2"/>
    <property type="match status" value="1"/>
</dbReference>
<dbReference type="SMART" id="SM00721">
    <property type="entry name" value="BAR"/>
    <property type="match status" value="1"/>
</dbReference>
<evidence type="ECO:0000256" key="3">
    <source>
        <dbReference type="ARBA" id="ARBA00004496"/>
    </source>
</evidence>
<evidence type="ECO:0000256" key="8">
    <source>
        <dbReference type="ARBA" id="ARBA00022553"/>
    </source>
</evidence>
<dbReference type="PANTHER" id="PTHR46514:SF7">
    <property type="entry name" value="BRIDGING INTEGRATOR 1B"/>
    <property type="match status" value="1"/>
</dbReference>
<dbReference type="GO" id="GO:0030154">
    <property type="term" value="P:cell differentiation"/>
    <property type="evidence" value="ECO:0007669"/>
    <property type="project" value="UniProtKB-KW"/>
</dbReference>
<dbReference type="PRINTS" id="PR00452">
    <property type="entry name" value="SH3DOMAIN"/>
</dbReference>
<dbReference type="InterPro" id="IPR027267">
    <property type="entry name" value="AH/BAR_dom_sf"/>
</dbReference>
<dbReference type="GO" id="GO:0005768">
    <property type="term" value="C:endosome"/>
    <property type="evidence" value="ECO:0007669"/>
    <property type="project" value="UniProtKB-SubCell"/>
</dbReference>
<keyword evidence="4 21" id="KW-0728">SH3 domain</keyword>
<evidence type="ECO:0000256" key="18">
    <source>
        <dbReference type="ARBA" id="ARBA00077838"/>
    </source>
</evidence>
<feature type="compositionally biased region" description="Polar residues" evidence="23">
    <location>
        <begin position="269"/>
        <end position="282"/>
    </location>
</feature>
<dbReference type="GO" id="GO:0030424">
    <property type="term" value="C:axon"/>
    <property type="evidence" value="ECO:0007669"/>
    <property type="project" value="UniProtKB-ARBA"/>
</dbReference>
<dbReference type="SUPFAM" id="SSF50044">
    <property type="entry name" value="SH3-domain"/>
    <property type="match status" value="1"/>
</dbReference>
<keyword evidence="6" id="KW-1003">Cell membrane</keyword>
<keyword evidence="11" id="KW-0221">Differentiation</keyword>
<evidence type="ECO:0000256" key="9">
    <source>
        <dbReference type="ARBA" id="ARBA00022583"/>
    </source>
</evidence>
<keyword evidence="8" id="KW-0597">Phosphoprotein</keyword>
<dbReference type="InterPro" id="IPR001452">
    <property type="entry name" value="SH3_domain"/>
</dbReference>
<evidence type="ECO:0000256" key="11">
    <source>
        <dbReference type="ARBA" id="ARBA00022782"/>
    </source>
</evidence>
<dbReference type="Pfam" id="PF03114">
    <property type="entry name" value="BAR"/>
    <property type="match status" value="1"/>
</dbReference>
<dbReference type="InterPro" id="IPR036028">
    <property type="entry name" value="SH3-like_dom_sf"/>
</dbReference>
<dbReference type="PRINTS" id="PR01251">
    <property type="entry name" value="AMPHIPHYSIN"/>
</dbReference>
<dbReference type="GO" id="GO:0030315">
    <property type="term" value="C:T-tubule"/>
    <property type="evidence" value="ECO:0007669"/>
    <property type="project" value="UniProtKB-SubCell"/>
</dbReference>
<evidence type="ECO:0000256" key="16">
    <source>
        <dbReference type="ARBA" id="ARBA00024012"/>
    </source>
</evidence>
<dbReference type="GO" id="GO:0005543">
    <property type="term" value="F:phospholipid binding"/>
    <property type="evidence" value="ECO:0007669"/>
    <property type="project" value="TreeGrafter"/>
</dbReference>
<dbReference type="AlphaFoldDB" id="A0A674BHU4"/>
<evidence type="ECO:0000256" key="4">
    <source>
        <dbReference type="ARBA" id="ARBA00022443"/>
    </source>
</evidence>
<evidence type="ECO:0000256" key="13">
    <source>
        <dbReference type="ARBA" id="ARBA00023054"/>
    </source>
</evidence>
<keyword evidence="13 22" id="KW-0175">Coiled coil</keyword>
<evidence type="ECO:0000256" key="12">
    <source>
        <dbReference type="ARBA" id="ARBA00022990"/>
    </source>
</evidence>
<dbReference type="GeneTree" id="ENSGT00950000182882"/>
<evidence type="ECO:0000256" key="6">
    <source>
        <dbReference type="ARBA" id="ARBA00022475"/>
    </source>
</evidence>
<evidence type="ECO:0000256" key="22">
    <source>
        <dbReference type="SAM" id="Coils"/>
    </source>
</evidence>
<dbReference type="Gene3D" id="2.30.30.40">
    <property type="entry name" value="SH3 Domains"/>
    <property type="match status" value="1"/>
</dbReference>
<evidence type="ECO:0000256" key="5">
    <source>
        <dbReference type="ARBA" id="ARBA00022473"/>
    </source>
</evidence>
<gene>
    <name evidence="26" type="primary">BIN1</name>
    <name evidence="26" type="synonym">LOC115182086</name>
</gene>
<accession>A0A674BHU4</accession>
<dbReference type="FunFam" id="2.30.30.40:FF:000029">
    <property type="entry name" value="myc box-dependent-interacting protein 1 isoform X2"/>
    <property type="match status" value="1"/>
</dbReference>
<dbReference type="GO" id="GO:0051649">
    <property type="term" value="P:establishment of localization in cell"/>
    <property type="evidence" value="ECO:0007669"/>
    <property type="project" value="UniProtKB-ARBA"/>
</dbReference>
<dbReference type="PROSITE" id="PS51021">
    <property type="entry name" value="BAR"/>
    <property type="match status" value="1"/>
</dbReference>
<evidence type="ECO:0000256" key="17">
    <source>
        <dbReference type="ARBA" id="ARBA00069394"/>
    </source>
</evidence>
<sequence length="428" mass="47960">MAEEQGKTGKGINTGKLATNMQKRLSRAQEKVLQKLGKADETRDTAFEEGVANFNKQMAEGTKLQKDLRAYLAAVKTMHDASKRLQDCLADMYEPEWFGKEEVDTIAEETDILWSDYHDKLVDNSMIAMDTYLAQFPDVKARIAKRDRKMTDYDSARHHFGSLQKGKKQDQAKIAKAEEELGRAQKVFEEINVDLQDELPQLWNSRVGFYVNTFQSMAGYQQRFHKDMGKVRGRAGCLPENDGSKAPSSPEESGEEDRSWNKQVEEAQGETTAPSAPESWTTVGERRKCSVKRKQMSPVSPLVRMEATEKSAMGGNRFSCFASGKSEEKSEGDPGSAEETLLSQSGSSNIAVCDVNNKKIQVKAMHDYAATDGDELEMKAGDVVLVLAWENPDEQDDGWLMGVKESHWLENKDLLAKGVFPENFTQKL</sequence>
<proteinExistence type="predicted"/>
<dbReference type="InterPro" id="IPR004148">
    <property type="entry name" value="BAR_dom"/>
</dbReference>
<dbReference type="Proteomes" id="UP000472277">
    <property type="component" value="Unassembled WGS sequence"/>
</dbReference>
<name>A0A674BHU4_SALTR</name>
<reference evidence="26" key="1">
    <citation type="submission" date="2025-08" db="UniProtKB">
        <authorList>
            <consortium name="Ensembl"/>
        </authorList>
    </citation>
    <scope>IDENTIFICATION</scope>
</reference>
<evidence type="ECO:0000256" key="21">
    <source>
        <dbReference type="PROSITE-ProRule" id="PRU00192"/>
    </source>
</evidence>
<dbReference type="InterPro" id="IPR003005">
    <property type="entry name" value="Amphiphysin"/>
</dbReference>
<keyword evidence="5" id="KW-0217">Developmental protein</keyword>
<protein>
    <recommendedName>
        <fullName evidence="17">Myc box-dependent-interacting protein 1</fullName>
    </recommendedName>
    <alternativeName>
        <fullName evidence="18">Amphiphysin II</fullName>
    </alternativeName>
    <alternativeName>
        <fullName evidence="20">Amphiphysin-like protein</fullName>
    </alternativeName>
    <alternativeName>
        <fullName evidence="19">Bridging integrator 1</fullName>
    </alternativeName>
</protein>
<evidence type="ECO:0000256" key="2">
    <source>
        <dbReference type="ARBA" id="ARBA00004177"/>
    </source>
</evidence>
<dbReference type="Ensembl" id="ENSSTUT00000075410.1">
    <property type="protein sequence ID" value="ENSSTUP00000071035.1"/>
    <property type="gene ID" value="ENSSTUG00000030924.1"/>
</dbReference>
<feature type="region of interest" description="Disordered" evidence="23">
    <location>
        <begin position="320"/>
        <end position="345"/>
    </location>
</feature>
<keyword evidence="7" id="KW-0963">Cytoplasm</keyword>
<keyword evidence="15" id="KW-0539">Nucleus</keyword>
<evidence type="ECO:0000313" key="27">
    <source>
        <dbReference type="Proteomes" id="UP000472277"/>
    </source>
</evidence>
<dbReference type="Pfam" id="PF14604">
    <property type="entry name" value="SH3_9"/>
    <property type="match status" value="1"/>
</dbReference>
<dbReference type="Gene3D" id="1.20.1270.60">
    <property type="entry name" value="Arfaptin homology (AH) domain/BAR domain"/>
    <property type="match status" value="1"/>
</dbReference>
<evidence type="ECO:0000256" key="14">
    <source>
        <dbReference type="ARBA" id="ARBA00023136"/>
    </source>
</evidence>
<reference evidence="26" key="2">
    <citation type="submission" date="2025-09" db="UniProtKB">
        <authorList>
            <consortium name="Ensembl"/>
        </authorList>
    </citation>
    <scope>IDENTIFICATION</scope>
</reference>
<dbReference type="PANTHER" id="PTHR46514">
    <property type="entry name" value="AMPHIPHYSIN"/>
    <property type="match status" value="1"/>
</dbReference>
<feature type="domain" description="BAR" evidence="25">
    <location>
        <begin position="32"/>
        <end position="248"/>
    </location>
</feature>
<evidence type="ECO:0000256" key="19">
    <source>
        <dbReference type="ARBA" id="ARBA00080400"/>
    </source>
</evidence>
<evidence type="ECO:0000256" key="23">
    <source>
        <dbReference type="SAM" id="MobiDB-lite"/>
    </source>
</evidence>
<feature type="coiled-coil region" evidence="22">
    <location>
        <begin position="167"/>
        <end position="194"/>
    </location>
</feature>
<dbReference type="GO" id="GO:0005634">
    <property type="term" value="C:nucleus"/>
    <property type="evidence" value="ECO:0007669"/>
    <property type="project" value="UniProtKB-SubCell"/>
</dbReference>
<organism evidence="26 27">
    <name type="scientific">Salmo trutta</name>
    <name type="common">Brown trout</name>
    <dbReference type="NCBI Taxonomy" id="8032"/>
    <lineage>
        <taxon>Eukaryota</taxon>
        <taxon>Metazoa</taxon>
        <taxon>Chordata</taxon>
        <taxon>Craniata</taxon>
        <taxon>Vertebrata</taxon>
        <taxon>Euteleostomi</taxon>
        <taxon>Actinopterygii</taxon>
        <taxon>Neopterygii</taxon>
        <taxon>Teleostei</taxon>
        <taxon>Protacanthopterygii</taxon>
        <taxon>Salmoniformes</taxon>
        <taxon>Salmonidae</taxon>
        <taxon>Salmoninae</taxon>
        <taxon>Salmo</taxon>
    </lineage>
</organism>
<dbReference type="GO" id="GO:0006897">
    <property type="term" value="P:endocytosis"/>
    <property type="evidence" value="ECO:0007669"/>
    <property type="project" value="UniProtKB-KW"/>
</dbReference>
<keyword evidence="27" id="KW-1185">Reference proteome</keyword>
<comment type="subcellular location">
    <subcellularLocation>
        <location evidence="16">Cell membrane</location>
        <location evidence="16">Sarcolemma</location>
        <location evidence="16">T-tubule</location>
    </subcellularLocation>
    <subcellularLocation>
        <location evidence="3">Cytoplasm</location>
    </subcellularLocation>
    <subcellularLocation>
        <location evidence="2">Endosome</location>
    </subcellularLocation>
    <subcellularLocation>
        <location evidence="1">Nucleus</location>
    </subcellularLocation>
</comment>
<keyword evidence="9" id="KW-0254">Endocytosis</keyword>
<keyword evidence="12" id="KW-0007">Acetylation</keyword>
<evidence type="ECO:0000256" key="10">
    <source>
        <dbReference type="ARBA" id="ARBA00022753"/>
    </source>
</evidence>
<feature type="domain" description="SH3" evidence="24">
    <location>
        <begin position="357"/>
        <end position="428"/>
    </location>
</feature>
<feature type="compositionally biased region" description="Basic and acidic residues" evidence="23">
    <location>
        <begin position="256"/>
        <end position="265"/>
    </location>
</feature>
<evidence type="ECO:0000259" key="25">
    <source>
        <dbReference type="PROSITE" id="PS51021"/>
    </source>
</evidence>
<dbReference type="SMART" id="SM00326">
    <property type="entry name" value="SH3"/>
    <property type="match status" value="1"/>
</dbReference>
<keyword evidence="14" id="KW-0472">Membrane</keyword>
<feature type="region of interest" description="Disordered" evidence="23">
    <location>
        <begin position="232"/>
        <end position="300"/>
    </location>
</feature>
<dbReference type="PROSITE" id="PS50002">
    <property type="entry name" value="SH3"/>
    <property type="match status" value="1"/>
</dbReference>
<evidence type="ECO:0000256" key="15">
    <source>
        <dbReference type="ARBA" id="ARBA00023242"/>
    </source>
</evidence>
<evidence type="ECO:0000259" key="24">
    <source>
        <dbReference type="PROSITE" id="PS50002"/>
    </source>
</evidence>
<evidence type="ECO:0000256" key="7">
    <source>
        <dbReference type="ARBA" id="ARBA00022490"/>
    </source>
</evidence>
<dbReference type="SUPFAM" id="SSF103657">
    <property type="entry name" value="BAR/IMD domain-like"/>
    <property type="match status" value="1"/>
</dbReference>
<keyword evidence="10" id="KW-0967">Endosome</keyword>
<evidence type="ECO:0000256" key="20">
    <source>
        <dbReference type="ARBA" id="ARBA00082834"/>
    </source>
</evidence>